<dbReference type="SMART" id="SM00535">
    <property type="entry name" value="RIBOc"/>
    <property type="match status" value="1"/>
</dbReference>
<evidence type="ECO:0000313" key="18">
    <source>
        <dbReference type="EMBL" id="OGM09019.1"/>
    </source>
</evidence>
<evidence type="ECO:0000256" key="12">
    <source>
        <dbReference type="ARBA" id="ARBA00022801"/>
    </source>
</evidence>
<keyword evidence="6 15" id="KW-0698">rRNA processing</keyword>
<dbReference type="SUPFAM" id="SSF69065">
    <property type="entry name" value="RNase III domain-like"/>
    <property type="match status" value="1"/>
</dbReference>
<dbReference type="FunFam" id="3.30.160.20:FF:000003">
    <property type="entry name" value="Ribonuclease 3"/>
    <property type="match status" value="1"/>
</dbReference>
<keyword evidence="13 15" id="KW-0460">Magnesium</keyword>
<keyword evidence="14 15" id="KW-0694">RNA-binding</keyword>
<dbReference type="PANTHER" id="PTHR11207">
    <property type="entry name" value="RIBONUCLEASE III"/>
    <property type="match status" value="1"/>
</dbReference>
<dbReference type="Pfam" id="PF14622">
    <property type="entry name" value="Ribonucleas_3_3"/>
    <property type="match status" value="1"/>
</dbReference>
<name>A0A1F7X2U2_9BACT</name>
<dbReference type="InterPro" id="IPR014720">
    <property type="entry name" value="dsRBD_dom"/>
</dbReference>
<dbReference type="Gene3D" id="1.10.1520.10">
    <property type="entry name" value="Ribonuclease III domain"/>
    <property type="match status" value="1"/>
</dbReference>
<feature type="binding site" evidence="15">
    <location>
        <position position="114"/>
    </location>
    <ligand>
        <name>Mg(2+)</name>
        <dbReference type="ChEBI" id="CHEBI:18420"/>
    </ligand>
</feature>
<protein>
    <recommendedName>
        <fullName evidence="15">Ribonuclease 3</fullName>
        <ecNumber evidence="15">3.1.26.3</ecNumber>
    </recommendedName>
    <alternativeName>
        <fullName evidence="15">Ribonuclease III</fullName>
        <shortName evidence="15">RNase III</shortName>
    </alternativeName>
</protein>
<keyword evidence="9 15" id="KW-0540">Nuclease</keyword>
<evidence type="ECO:0000256" key="7">
    <source>
        <dbReference type="ARBA" id="ARBA00022664"/>
    </source>
</evidence>
<organism evidence="18 19">
    <name type="scientific">Candidatus Woesebacteria bacterium RBG_13_36_22</name>
    <dbReference type="NCBI Taxonomy" id="1802478"/>
    <lineage>
        <taxon>Bacteria</taxon>
        <taxon>Candidatus Woeseibacteriota</taxon>
    </lineage>
</organism>
<evidence type="ECO:0000256" key="3">
    <source>
        <dbReference type="ARBA" id="ARBA00010183"/>
    </source>
</evidence>
<dbReference type="NCBIfam" id="TIGR02191">
    <property type="entry name" value="RNaseIII"/>
    <property type="match status" value="1"/>
</dbReference>
<evidence type="ECO:0000256" key="10">
    <source>
        <dbReference type="ARBA" id="ARBA00022723"/>
    </source>
</evidence>
<dbReference type="CDD" id="cd00593">
    <property type="entry name" value="RIBOc"/>
    <property type="match status" value="1"/>
</dbReference>
<dbReference type="FunFam" id="1.10.1520.10:FF:000001">
    <property type="entry name" value="Ribonuclease 3"/>
    <property type="match status" value="1"/>
</dbReference>
<dbReference type="GO" id="GO:0008033">
    <property type="term" value="P:tRNA processing"/>
    <property type="evidence" value="ECO:0007669"/>
    <property type="project" value="UniProtKB-KW"/>
</dbReference>
<comment type="caution">
    <text evidence="18">The sequence shown here is derived from an EMBL/GenBank/DDBJ whole genome shotgun (WGS) entry which is preliminary data.</text>
</comment>
<dbReference type="PROSITE" id="PS50142">
    <property type="entry name" value="RNASE_3_2"/>
    <property type="match status" value="1"/>
</dbReference>
<evidence type="ECO:0000259" key="17">
    <source>
        <dbReference type="PROSITE" id="PS50142"/>
    </source>
</evidence>
<dbReference type="CDD" id="cd10845">
    <property type="entry name" value="DSRM_RNAse_III_family"/>
    <property type="match status" value="1"/>
</dbReference>
<dbReference type="GO" id="GO:0003725">
    <property type="term" value="F:double-stranded RNA binding"/>
    <property type="evidence" value="ECO:0007669"/>
    <property type="project" value="TreeGrafter"/>
</dbReference>
<dbReference type="GO" id="GO:0046872">
    <property type="term" value="F:metal ion binding"/>
    <property type="evidence" value="ECO:0007669"/>
    <property type="project" value="UniProtKB-KW"/>
</dbReference>
<dbReference type="PANTHER" id="PTHR11207:SF0">
    <property type="entry name" value="RIBONUCLEASE 3"/>
    <property type="match status" value="1"/>
</dbReference>
<dbReference type="EMBL" id="MGFQ01000030">
    <property type="protein sequence ID" value="OGM09019.1"/>
    <property type="molecule type" value="Genomic_DNA"/>
</dbReference>
<reference evidence="18 19" key="1">
    <citation type="journal article" date="2016" name="Nat. Commun.">
        <title>Thousands of microbial genomes shed light on interconnected biogeochemical processes in an aquifer system.</title>
        <authorList>
            <person name="Anantharaman K."/>
            <person name="Brown C.T."/>
            <person name="Hug L.A."/>
            <person name="Sharon I."/>
            <person name="Castelle C.J."/>
            <person name="Probst A.J."/>
            <person name="Thomas B.C."/>
            <person name="Singh A."/>
            <person name="Wilkins M.J."/>
            <person name="Karaoz U."/>
            <person name="Brodie E.L."/>
            <person name="Williams K.H."/>
            <person name="Hubbard S.S."/>
            <person name="Banfield J.F."/>
        </authorList>
    </citation>
    <scope>NUCLEOTIDE SEQUENCE [LARGE SCALE GENOMIC DNA]</scope>
</reference>
<dbReference type="Gene3D" id="3.30.160.20">
    <property type="match status" value="1"/>
</dbReference>
<feature type="active site" evidence="15">
    <location>
        <position position="117"/>
    </location>
</feature>
<comment type="cofactor">
    <cofactor evidence="15">
        <name>Mg(2+)</name>
        <dbReference type="ChEBI" id="CHEBI:18420"/>
    </cofactor>
</comment>
<evidence type="ECO:0000256" key="6">
    <source>
        <dbReference type="ARBA" id="ARBA00022552"/>
    </source>
</evidence>
<evidence type="ECO:0000256" key="15">
    <source>
        <dbReference type="HAMAP-Rule" id="MF_00104"/>
    </source>
</evidence>
<evidence type="ECO:0000256" key="1">
    <source>
        <dbReference type="ARBA" id="ARBA00000109"/>
    </source>
</evidence>
<evidence type="ECO:0000256" key="5">
    <source>
        <dbReference type="ARBA" id="ARBA00022490"/>
    </source>
</evidence>
<comment type="catalytic activity">
    <reaction evidence="1 15">
        <text>Endonucleolytic cleavage to 5'-phosphomonoester.</text>
        <dbReference type="EC" id="3.1.26.3"/>
    </reaction>
</comment>
<evidence type="ECO:0000256" key="11">
    <source>
        <dbReference type="ARBA" id="ARBA00022759"/>
    </source>
</evidence>
<comment type="similarity">
    <text evidence="3">Belongs to the ribonuclease III family.</text>
</comment>
<dbReference type="GO" id="GO:0010468">
    <property type="term" value="P:regulation of gene expression"/>
    <property type="evidence" value="ECO:0007669"/>
    <property type="project" value="TreeGrafter"/>
</dbReference>
<feature type="binding site" evidence="15">
    <location>
        <position position="117"/>
    </location>
    <ligand>
        <name>Mg(2+)</name>
        <dbReference type="ChEBI" id="CHEBI:18420"/>
    </ligand>
</feature>
<keyword evidence="15" id="KW-0699">rRNA-binding</keyword>
<comment type="function">
    <text evidence="15">Digests double-stranded RNA. Involved in the processing of primary rRNA transcript to yield the immediate precursors to the large and small rRNAs (23S and 16S). Processes some mRNAs, and tRNAs when they are encoded in the rRNA operon. Processes pre-crRNA and tracrRNA of type II CRISPR loci if present in the organism.</text>
</comment>
<keyword evidence="10 15" id="KW-0479">Metal-binding</keyword>
<dbReference type="GO" id="GO:0006364">
    <property type="term" value="P:rRNA processing"/>
    <property type="evidence" value="ECO:0007669"/>
    <property type="project" value="UniProtKB-UniRule"/>
</dbReference>
<comment type="subcellular location">
    <subcellularLocation>
        <location evidence="2 15">Cytoplasm</location>
    </subcellularLocation>
</comment>
<dbReference type="GO" id="GO:0005737">
    <property type="term" value="C:cytoplasm"/>
    <property type="evidence" value="ECO:0007669"/>
    <property type="project" value="UniProtKB-SubCell"/>
</dbReference>
<evidence type="ECO:0000256" key="9">
    <source>
        <dbReference type="ARBA" id="ARBA00022722"/>
    </source>
</evidence>
<keyword evidence="7 15" id="KW-0507">mRNA processing</keyword>
<accession>A0A1F7X2U2</accession>
<evidence type="ECO:0000256" key="8">
    <source>
        <dbReference type="ARBA" id="ARBA00022694"/>
    </source>
</evidence>
<feature type="domain" description="RNase III" evidence="17">
    <location>
        <begin position="11"/>
        <end position="128"/>
    </location>
</feature>
<sequence>MTDIDSLKEIFKDKKLLEQALTHKSWVNEHPGIRGTNERMEFLGDAILEFVVSKELYLLFPDKEEGYLTTLRANLVNTTNLSVIAKKLNVGEKLFLSKGEEETGGRNNVSLLADTVEALIGALFLDSGLDTVKLFIETNLLSGINEKLAKPLKDAKSRLQEYLQAKGNPAPKYIVAHESGPDHDKIFIVDVITGSKSLGKGEGKNKAEAEQNAAEKALGSLL</sequence>
<keyword evidence="5 15" id="KW-0963">Cytoplasm</keyword>
<keyword evidence="8 15" id="KW-0819">tRNA processing</keyword>
<dbReference type="GO" id="GO:0019843">
    <property type="term" value="F:rRNA binding"/>
    <property type="evidence" value="ECO:0007669"/>
    <property type="project" value="UniProtKB-KW"/>
</dbReference>
<dbReference type="Proteomes" id="UP000176939">
    <property type="component" value="Unassembled WGS sequence"/>
</dbReference>
<dbReference type="GO" id="GO:0042802">
    <property type="term" value="F:identical protein binding"/>
    <property type="evidence" value="ECO:0007669"/>
    <property type="project" value="UniProtKB-ARBA"/>
</dbReference>
<dbReference type="PROSITE" id="PS50137">
    <property type="entry name" value="DS_RBD"/>
    <property type="match status" value="1"/>
</dbReference>
<dbReference type="EC" id="3.1.26.3" evidence="15"/>
<dbReference type="HAMAP" id="MF_00104">
    <property type="entry name" value="RNase_III"/>
    <property type="match status" value="1"/>
</dbReference>
<proteinExistence type="inferred from homology"/>
<dbReference type="AlphaFoldDB" id="A0A1F7X2U2"/>
<dbReference type="InterPro" id="IPR036389">
    <property type="entry name" value="RNase_III_sf"/>
</dbReference>
<evidence type="ECO:0000256" key="4">
    <source>
        <dbReference type="ARBA" id="ARBA00011738"/>
    </source>
</evidence>
<dbReference type="PROSITE" id="PS00517">
    <property type="entry name" value="RNASE_3_1"/>
    <property type="match status" value="1"/>
</dbReference>
<dbReference type="InterPro" id="IPR011907">
    <property type="entry name" value="RNase_III"/>
</dbReference>
<feature type="active site" evidence="15">
    <location>
        <position position="45"/>
    </location>
</feature>
<evidence type="ECO:0000313" key="19">
    <source>
        <dbReference type="Proteomes" id="UP000176939"/>
    </source>
</evidence>
<keyword evidence="12 15" id="KW-0378">Hydrolase</keyword>
<dbReference type="GO" id="GO:0004525">
    <property type="term" value="F:ribonuclease III activity"/>
    <property type="evidence" value="ECO:0007669"/>
    <property type="project" value="UniProtKB-UniRule"/>
</dbReference>
<feature type="domain" description="DRBM" evidence="16">
    <location>
        <begin position="154"/>
        <end position="222"/>
    </location>
</feature>
<dbReference type="InterPro" id="IPR000999">
    <property type="entry name" value="RNase_III_dom"/>
</dbReference>
<dbReference type="SMART" id="SM00358">
    <property type="entry name" value="DSRM"/>
    <property type="match status" value="1"/>
</dbReference>
<gene>
    <name evidence="15" type="primary">rnc</name>
    <name evidence="18" type="ORF">A2Z67_01245</name>
</gene>
<dbReference type="Pfam" id="PF00035">
    <property type="entry name" value="dsrm"/>
    <property type="match status" value="1"/>
</dbReference>
<comment type="subunit">
    <text evidence="4 15">Homodimer.</text>
</comment>
<feature type="binding site" evidence="15">
    <location>
        <position position="41"/>
    </location>
    <ligand>
        <name>Mg(2+)</name>
        <dbReference type="ChEBI" id="CHEBI:18420"/>
    </ligand>
</feature>
<keyword evidence="11 15" id="KW-0255">Endonuclease</keyword>
<evidence type="ECO:0000256" key="13">
    <source>
        <dbReference type="ARBA" id="ARBA00022842"/>
    </source>
</evidence>
<evidence type="ECO:0000256" key="14">
    <source>
        <dbReference type="ARBA" id="ARBA00022884"/>
    </source>
</evidence>
<evidence type="ECO:0000256" key="2">
    <source>
        <dbReference type="ARBA" id="ARBA00004496"/>
    </source>
</evidence>
<dbReference type="SUPFAM" id="SSF54768">
    <property type="entry name" value="dsRNA-binding domain-like"/>
    <property type="match status" value="1"/>
</dbReference>
<evidence type="ECO:0000259" key="16">
    <source>
        <dbReference type="PROSITE" id="PS50137"/>
    </source>
</evidence>
<dbReference type="GO" id="GO:0006397">
    <property type="term" value="P:mRNA processing"/>
    <property type="evidence" value="ECO:0007669"/>
    <property type="project" value="UniProtKB-UniRule"/>
</dbReference>